<accession>A0AAD9M5P7</accession>
<name>A0AAD9M5P7_9PEZI</name>
<evidence type="ECO:0000313" key="2">
    <source>
        <dbReference type="Proteomes" id="UP001232148"/>
    </source>
</evidence>
<comment type="caution">
    <text evidence="1">The sequence shown here is derived from an EMBL/GenBank/DDBJ whole genome shotgun (WGS) entry which is preliminary data.</text>
</comment>
<dbReference type="Proteomes" id="UP001232148">
    <property type="component" value="Unassembled WGS sequence"/>
</dbReference>
<dbReference type="AlphaFoldDB" id="A0AAD9M5P7"/>
<keyword evidence="2" id="KW-1185">Reference proteome</keyword>
<organism evidence="1 2">
    <name type="scientific">Colletotrichum zoysiae</name>
    <dbReference type="NCBI Taxonomy" id="1216348"/>
    <lineage>
        <taxon>Eukaryota</taxon>
        <taxon>Fungi</taxon>
        <taxon>Dikarya</taxon>
        <taxon>Ascomycota</taxon>
        <taxon>Pezizomycotina</taxon>
        <taxon>Sordariomycetes</taxon>
        <taxon>Hypocreomycetidae</taxon>
        <taxon>Glomerellales</taxon>
        <taxon>Glomerellaceae</taxon>
        <taxon>Colletotrichum</taxon>
        <taxon>Colletotrichum graminicola species complex</taxon>
    </lineage>
</organism>
<reference evidence="1" key="1">
    <citation type="submission" date="2021-06" db="EMBL/GenBank/DDBJ databases">
        <title>Comparative genomics, transcriptomics and evolutionary studies reveal genomic signatures of adaptation to plant cell wall in hemibiotrophic fungi.</title>
        <authorList>
            <consortium name="DOE Joint Genome Institute"/>
            <person name="Baroncelli R."/>
            <person name="Diaz J.F."/>
            <person name="Benocci T."/>
            <person name="Peng M."/>
            <person name="Battaglia E."/>
            <person name="Haridas S."/>
            <person name="Andreopoulos W."/>
            <person name="Labutti K."/>
            <person name="Pangilinan J."/>
            <person name="Floch G.L."/>
            <person name="Makela M.R."/>
            <person name="Henrissat B."/>
            <person name="Grigoriev I.V."/>
            <person name="Crouch J.A."/>
            <person name="De Vries R.P."/>
            <person name="Sukno S.A."/>
            <person name="Thon M.R."/>
        </authorList>
    </citation>
    <scope>NUCLEOTIDE SEQUENCE</scope>
    <source>
        <strain evidence="1">MAFF235873</strain>
    </source>
</reference>
<proteinExistence type="predicted"/>
<protein>
    <submittedName>
        <fullName evidence="1">Uncharacterized protein</fullName>
    </submittedName>
</protein>
<gene>
    <name evidence="1" type="ORF">LX32DRAFT_3083</name>
</gene>
<sequence>MSWMERKSSYMRMAPLTVTIMELSRNISHAMTMTHIITSASWTPDRNSASCETTLGLWVTSFCRSSPTTGPASLAVDVVIEMRSSSVNVEGNMSVDVSLGLIASIGFSAIFTILSPSRRRRCELAVRTLDDGENGNDRQVIGLLVPPGRRYRKQQEAQ</sequence>
<evidence type="ECO:0000313" key="1">
    <source>
        <dbReference type="EMBL" id="KAK2035621.1"/>
    </source>
</evidence>
<dbReference type="EMBL" id="MU842808">
    <property type="protein sequence ID" value="KAK2035621.1"/>
    <property type="molecule type" value="Genomic_DNA"/>
</dbReference>